<dbReference type="Proteomes" id="UP000001075">
    <property type="component" value="Unassembled WGS sequence"/>
</dbReference>
<evidence type="ECO:0000313" key="1">
    <source>
        <dbReference type="EMBL" id="EGW03956.1"/>
    </source>
</evidence>
<proteinExistence type="predicted"/>
<evidence type="ECO:0000313" key="3">
    <source>
        <dbReference type="Proteomes" id="UP000001075"/>
    </source>
</evidence>
<sequence length="51" mass="5412">MADLGTERSGGGRGRPCAAAGKCRQLWGSRVRGCRGGCIRQLHAGKLKRES</sequence>
<gene>
    <name evidence="1" type="ORF">I79_002896</name>
    <name evidence="2" type="ORF">I79_022731</name>
</gene>
<evidence type="ECO:0000313" key="2">
    <source>
        <dbReference type="EMBL" id="EGW15014.1"/>
    </source>
</evidence>
<protein>
    <submittedName>
        <fullName evidence="2">Uncharacterized protein</fullName>
    </submittedName>
</protein>
<organism evidence="2 3">
    <name type="scientific">Cricetulus griseus</name>
    <name type="common">Chinese hamster</name>
    <name type="synonym">Cricetulus barabensis griseus</name>
    <dbReference type="NCBI Taxonomy" id="10029"/>
    <lineage>
        <taxon>Eukaryota</taxon>
        <taxon>Metazoa</taxon>
        <taxon>Chordata</taxon>
        <taxon>Craniata</taxon>
        <taxon>Vertebrata</taxon>
        <taxon>Euteleostomi</taxon>
        <taxon>Mammalia</taxon>
        <taxon>Eutheria</taxon>
        <taxon>Euarchontoglires</taxon>
        <taxon>Glires</taxon>
        <taxon>Rodentia</taxon>
        <taxon>Myomorpha</taxon>
        <taxon>Muroidea</taxon>
        <taxon>Cricetidae</taxon>
        <taxon>Cricetinae</taxon>
        <taxon>Cricetulus</taxon>
    </lineage>
</organism>
<name>G3IG53_CRIGR</name>
<accession>G3IG53</accession>
<reference evidence="3" key="1">
    <citation type="journal article" date="2011" name="Nat. Biotechnol.">
        <title>The genomic sequence of the Chinese hamster ovary (CHO)-K1 cell line.</title>
        <authorList>
            <person name="Xu X."/>
            <person name="Nagarajan H."/>
            <person name="Lewis N.E."/>
            <person name="Pan S."/>
            <person name="Cai Z."/>
            <person name="Liu X."/>
            <person name="Chen W."/>
            <person name="Xie M."/>
            <person name="Wang W."/>
            <person name="Hammond S."/>
            <person name="Andersen M.R."/>
            <person name="Neff N."/>
            <person name="Passarelli B."/>
            <person name="Koh W."/>
            <person name="Fan H.C."/>
            <person name="Wang J."/>
            <person name="Gui Y."/>
            <person name="Lee K.H."/>
            <person name="Betenbaugh M.J."/>
            <person name="Quake S.R."/>
            <person name="Famili I."/>
            <person name="Palsson B.O."/>
            <person name="Wang J."/>
        </authorList>
    </citation>
    <scope>NUCLEOTIDE SEQUENCE [LARGE SCALE GENOMIC DNA]</scope>
    <source>
        <strain evidence="3">CHO K1 cell line</strain>
    </source>
</reference>
<reference evidence="2" key="2">
    <citation type="submission" date="2011-08" db="EMBL/GenBank/DDBJ databases">
        <title>The genomic sequence of the Chinese hamster ovary CHO-K1 cell line.</title>
        <authorList>
            <person name="Xu X."/>
            <person name="Nagarajan H."/>
            <person name="Lewis N.E."/>
            <person name="Pan S."/>
            <person name="Cai Z."/>
            <person name="Liu X."/>
            <person name="Chen W."/>
            <person name="Xie M."/>
            <person name="Wang W."/>
            <person name="Hammond S."/>
            <person name="Andersen M.R."/>
            <person name="Neff N."/>
            <person name="Passarelli B."/>
            <person name="Koh W."/>
            <person name="Fan C.H."/>
            <person name="Wang J."/>
            <person name="Gui Y."/>
            <person name="Lee K.H."/>
            <person name="Betenbaugh M.J."/>
            <person name="Quake S.R."/>
            <person name="Famili I."/>
            <person name="Palsson B.O."/>
            <person name="Wang J."/>
        </authorList>
    </citation>
    <scope>NUCLEOTIDE SEQUENCE</scope>
</reference>
<dbReference type="AlphaFoldDB" id="G3IG53"/>
<dbReference type="EMBL" id="JH002504">
    <property type="protein sequence ID" value="EGW15014.1"/>
    <property type="molecule type" value="Genomic_DNA"/>
</dbReference>
<dbReference type="EMBL" id="JH000067">
    <property type="protein sequence ID" value="EGW03956.1"/>
    <property type="molecule type" value="Genomic_DNA"/>
</dbReference>